<dbReference type="PANTHER" id="PTHR42733:SF2">
    <property type="entry name" value="DJ-1_THIJ_PFPI FAMILY PROTEIN"/>
    <property type="match status" value="1"/>
</dbReference>
<evidence type="ECO:0000313" key="5">
    <source>
        <dbReference type="Proteomes" id="UP000002051"/>
    </source>
</evidence>
<dbReference type="EnsemblPlants" id="KEH34589">
    <property type="protein sequence ID" value="KEH34589"/>
    <property type="gene ID" value="MTR_3g064115"/>
</dbReference>
<evidence type="ECO:0000256" key="1">
    <source>
        <dbReference type="ARBA" id="ARBA00008542"/>
    </source>
</evidence>
<keyword evidence="5" id="KW-1185">Reference proteome</keyword>
<reference evidence="3 5" key="2">
    <citation type="journal article" date="2014" name="BMC Genomics">
        <title>An improved genome release (version Mt4.0) for the model legume Medicago truncatula.</title>
        <authorList>
            <person name="Tang H."/>
            <person name="Krishnakumar V."/>
            <person name="Bidwell S."/>
            <person name="Rosen B."/>
            <person name="Chan A."/>
            <person name="Zhou S."/>
            <person name="Gentzbittel L."/>
            <person name="Childs K.L."/>
            <person name="Yandell M."/>
            <person name="Gundlach H."/>
            <person name="Mayer K.F."/>
            <person name="Schwartz D.C."/>
            <person name="Town C.D."/>
        </authorList>
    </citation>
    <scope>GENOME REANNOTATION</scope>
    <source>
        <strain evidence="3">A17</strain>
        <strain evidence="4 5">cv. Jemalong A17</strain>
    </source>
</reference>
<dbReference type="InterPro" id="IPR006286">
    <property type="entry name" value="C56_PfpI-like"/>
</dbReference>
<reference evidence="4" key="3">
    <citation type="submission" date="2015-04" db="UniProtKB">
        <authorList>
            <consortium name="EnsemblPlants"/>
        </authorList>
    </citation>
    <scope>IDENTIFICATION</scope>
    <source>
        <strain evidence="4">cv. Jemalong A17</strain>
    </source>
</reference>
<dbReference type="Gene3D" id="3.40.50.880">
    <property type="match status" value="2"/>
</dbReference>
<dbReference type="AlphaFoldDB" id="A0A072UXP7"/>
<dbReference type="EMBL" id="CM001219">
    <property type="protein sequence ID" value="KEH34589.1"/>
    <property type="molecule type" value="Genomic_DNA"/>
</dbReference>
<dbReference type="HOGENOM" id="CLU_2389508_0_0_1"/>
<reference evidence="3 5" key="1">
    <citation type="journal article" date="2011" name="Nature">
        <title>The Medicago genome provides insight into the evolution of rhizobial symbioses.</title>
        <authorList>
            <person name="Young N.D."/>
            <person name="Debelle F."/>
            <person name="Oldroyd G.E."/>
            <person name="Geurts R."/>
            <person name="Cannon S.B."/>
            <person name="Udvardi M.K."/>
            <person name="Benedito V.A."/>
            <person name="Mayer K.F."/>
            <person name="Gouzy J."/>
            <person name="Schoof H."/>
            <person name="Van de Peer Y."/>
            <person name="Proost S."/>
            <person name="Cook D.R."/>
            <person name="Meyers B.C."/>
            <person name="Spannagl M."/>
            <person name="Cheung F."/>
            <person name="De Mita S."/>
            <person name="Krishnakumar V."/>
            <person name="Gundlach H."/>
            <person name="Zhou S."/>
            <person name="Mudge J."/>
            <person name="Bharti A.K."/>
            <person name="Murray J.D."/>
            <person name="Naoumkina M.A."/>
            <person name="Rosen B."/>
            <person name="Silverstein K.A."/>
            <person name="Tang H."/>
            <person name="Rombauts S."/>
            <person name="Zhao P.X."/>
            <person name="Zhou P."/>
            <person name="Barbe V."/>
            <person name="Bardou P."/>
            <person name="Bechner M."/>
            <person name="Bellec A."/>
            <person name="Berger A."/>
            <person name="Berges H."/>
            <person name="Bidwell S."/>
            <person name="Bisseling T."/>
            <person name="Choisne N."/>
            <person name="Couloux A."/>
            <person name="Denny R."/>
            <person name="Deshpande S."/>
            <person name="Dai X."/>
            <person name="Doyle J.J."/>
            <person name="Dudez A.M."/>
            <person name="Farmer A.D."/>
            <person name="Fouteau S."/>
            <person name="Franken C."/>
            <person name="Gibelin C."/>
            <person name="Gish J."/>
            <person name="Goldstein S."/>
            <person name="Gonzalez A.J."/>
            <person name="Green P.J."/>
            <person name="Hallab A."/>
            <person name="Hartog M."/>
            <person name="Hua A."/>
            <person name="Humphray S.J."/>
            <person name="Jeong D.H."/>
            <person name="Jing Y."/>
            <person name="Jocker A."/>
            <person name="Kenton S.M."/>
            <person name="Kim D.J."/>
            <person name="Klee K."/>
            <person name="Lai H."/>
            <person name="Lang C."/>
            <person name="Lin S."/>
            <person name="Macmil S.L."/>
            <person name="Magdelenat G."/>
            <person name="Matthews L."/>
            <person name="McCorrison J."/>
            <person name="Monaghan E.L."/>
            <person name="Mun J.H."/>
            <person name="Najar F.Z."/>
            <person name="Nicholson C."/>
            <person name="Noirot C."/>
            <person name="O'Bleness M."/>
            <person name="Paule C.R."/>
            <person name="Poulain J."/>
            <person name="Prion F."/>
            <person name="Qin B."/>
            <person name="Qu C."/>
            <person name="Retzel E.F."/>
            <person name="Riddle C."/>
            <person name="Sallet E."/>
            <person name="Samain S."/>
            <person name="Samson N."/>
            <person name="Sanders I."/>
            <person name="Saurat O."/>
            <person name="Scarpelli C."/>
            <person name="Schiex T."/>
            <person name="Segurens B."/>
            <person name="Severin A.J."/>
            <person name="Sherrier D.J."/>
            <person name="Shi R."/>
            <person name="Sims S."/>
            <person name="Singer S.R."/>
            <person name="Sinharoy S."/>
            <person name="Sterck L."/>
            <person name="Viollet A."/>
            <person name="Wang B.B."/>
            <person name="Wang K."/>
            <person name="Wang M."/>
            <person name="Wang X."/>
            <person name="Warfsmann J."/>
            <person name="Weissenbach J."/>
            <person name="White D.D."/>
            <person name="White J.D."/>
            <person name="Wiley G.B."/>
            <person name="Wincker P."/>
            <person name="Xing Y."/>
            <person name="Yang L."/>
            <person name="Yao Z."/>
            <person name="Ying F."/>
            <person name="Zhai J."/>
            <person name="Zhou L."/>
            <person name="Zuber A."/>
            <person name="Denarie J."/>
            <person name="Dixon R.A."/>
            <person name="May G.D."/>
            <person name="Schwartz D.C."/>
            <person name="Rogers J."/>
            <person name="Quetier F."/>
            <person name="Town C.D."/>
            <person name="Roe B.A."/>
        </authorList>
    </citation>
    <scope>NUCLEOTIDE SEQUENCE [LARGE SCALE GENOMIC DNA]</scope>
    <source>
        <strain evidence="3">A17</strain>
        <strain evidence="4 5">cv. Jemalong A17</strain>
    </source>
</reference>
<feature type="domain" description="DJ-1/PfpI" evidence="2">
    <location>
        <begin position="12"/>
        <end position="56"/>
    </location>
</feature>
<proteinExistence type="inferred from homology"/>
<organism evidence="3 5">
    <name type="scientific">Medicago truncatula</name>
    <name type="common">Barrel medic</name>
    <name type="synonym">Medicago tribuloides</name>
    <dbReference type="NCBI Taxonomy" id="3880"/>
    <lineage>
        <taxon>Eukaryota</taxon>
        <taxon>Viridiplantae</taxon>
        <taxon>Streptophyta</taxon>
        <taxon>Embryophyta</taxon>
        <taxon>Tracheophyta</taxon>
        <taxon>Spermatophyta</taxon>
        <taxon>Magnoliopsida</taxon>
        <taxon>eudicotyledons</taxon>
        <taxon>Gunneridae</taxon>
        <taxon>Pentapetalae</taxon>
        <taxon>rosids</taxon>
        <taxon>fabids</taxon>
        <taxon>Fabales</taxon>
        <taxon>Fabaceae</taxon>
        <taxon>Papilionoideae</taxon>
        <taxon>50 kb inversion clade</taxon>
        <taxon>NPAAA clade</taxon>
        <taxon>Hologalegina</taxon>
        <taxon>IRL clade</taxon>
        <taxon>Trifolieae</taxon>
        <taxon>Medicago</taxon>
    </lineage>
</organism>
<dbReference type="STRING" id="3880.A0A072UXP7"/>
<dbReference type="Proteomes" id="UP000002051">
    <property type="component" value="Chromosome 3"/>
</dbReference>
<protein>
    <submittedName>
        <fullName evidence="3">DJ-1/PfpI family protein</fullName>
    </submittedName>
</protein>
<dbReference type="SUPFAM" id="SSF52317">
    <property type="entry name" value="Class I glutamine amidotransferase-like"/>
    <property type="match status" value="2"/>
</dbReference>
<dbReference type="PANTHER" id="PTHR42733">
    <property type="entry name" value="DJ-1 PROTEIN"/>
    <property type="match status" value="1"/>
</dbReference>
<evidence type="ECO:0000259" key="2">
    <source>
        <dbReference type="Pfam" id="PF01965"/>
    </source>
</evidence>
<feature type="domain" description="DJ-1/PfpI" evidence="2">
    <location>
        <begin position="62"/>
        <end position="93"/>
    </location>
</feature>
<evidence type="ECO:0000313" key="3">
    <source>
        <dbReference type="EMBL" id="KEH34589.1"/>
    </source>
</evidence>
<dbReference type="InterPro" id="IPR002818">
    <property type="entry name" value="DJ-1/PfpI"/>
</dbReference>
<evidence type="ECO:0000313" key="4">
    <source>
        <dbReference type="EnsemblPlants" id="KEH34589"/>
    </source>
</evidence>
<dbReference type="InterPro" id="IPR029062">
    <property type="entry name" value="Class_I_gatase-like"/>
</dbReference>
<dbReference type="Pfam" id="PF01965">
    <property type="entry name" value="DJ-1_PfpI"/>
    <property type="match status" value="2"/>
</dbReference>
<comment type="similarity">
    <text evidence="1">Belongs to the peptidase C56 family.</text>
</comment>
<accession>A0A072UXP7</accession>
<name>A0A072UXP7_MEDTR</name>
<sequence length="94" mass="10252">MELEDMLVNSGQEIIACFCHGHLILAAANLLEGCKCTDFPPLKPVLIAAGAHWVEHLYLALFIALVKPFMENKKPVASICHSQHILAAAGVLKY</sequence>
<gene>
    <name evidence="3" type="ordered locus">MTR_3g064115</name>
</gene>